<gene>
    <name evidence="1" type="ORF">LCGC14_1249790</name>
</gene>
<proteinExistence type="predicted"/>
<evidence type="ECO:0000313" key="1">
    <source>
        <dbReference type="EMBL" id="KKM89324.1"/>
    </source>
</evidence>
<reference evidence="1" key="1">
    <citation type="journal article" date="2015" name="Nature">
        <title>Complex archaea that bridge the gap between prokaryotes and eukaryotes.</title>
        <authorList>
            <person name="Spang A."/>
            <person name="Saw J.H."/>
            <person name="Jorgensen S.L."/>
            <person name="Zaremba-Niedzwiedzka K."/>
            <person name="Martijn J."/>
            <person name="Lind A.E."/>
            <person name="van Eijk R."/>
            <person name="Schleper C."/>
            <person name="Guy L."/>
            <person name="Ettema T.J."/>
        </authorList>
    </citation>
    <scope>NUCLEOTIDE SEQUENCE</scope>
</reference>
<name>A0A0F9L3C0_9ZZZZ</name>
<accession>A0A0F9L3C0</accession>
<dbReference type="EMBL" id="LAZR01006832">
    <property type="protein sequence ID" value="KKM89324.1"/>
    <property type="molecule type" value="Genomic_DNA"/>
</dbReference>
<organism evidence="1">
    <name type="scientific">marine sediment metagenome</name>
    <dbReference type="NCBI Taxonomy" id="412755"/>
    <lineage>
        <taxon>unclassified sequences</taxon>
        <taxon>metagenomes</taxon>
        <taxon>ecological metagenomes</taxon>
    </lineage>
</organism>
<protein>
    <submittedName>
        <fullName evidence="1">Uncharacterized protein</fullName>
    </submittedName>
</protein>
<dbReference type="AlphaFoldDB" id="A0A0F9L3C0"/>
<sequence length="49" mass="5849">MSFELIDDIDEKYPLERFTRDSVIKMNIASIMWLWADMFGSFSKKKKEG</sequence>
<comment type="caution">
    <text evidence="1">The sequence shown here is derived from an EMBL/GenBank/DDBJ whole genome shotgun (WGS) entry which is preliminary data.</text>
</comment>